<evidence type="ECO:0000313" key="13">
    <source>
        <dbReference type="Proteomes" id="UP000886803"/>
    </source>
</evidence>
<dbReference type="Gene3D" id="1.10.10.10">
    <property type="entry name" value="Winged helix-like DNA-binding domain superfamily/Winged helix DNA-binding domain"/>
    <property type="match status" value="1"/>
</dbReference>
<evidence type="ECO:0000256" key="3">
    <source>
        <dbReference type="ARBA" id="ARBA00023012"/>
    </source>
</evidence>
<dbReference type="GO" id="GO:0032993">
    <property type="term" value="C:protein-DNA complex"/>
    <property type="evidence" value="ECO:0007669"/>
    <property type="project" value="TreeGrafter"/>
</dbReference>
<keyword evidence="2 8" id="KW-0597">Phosphoprotein</keyword>
<accession>A0A9D2M420</accession>
<dbReference type="InterPro" id="IPR001789">
    <property type="entry name" value="Sig_transdc_resp-reg_receiver"/>
</dbReference>
<dbReference type="SUPFAM" id="SSF52172">
    <property type="entry name" value="CheY-like"/>
    <property type="match status" value="1"/>
</dbReference>
<dbReference type="Proteomes" id="UP000886803">
    <property type="component" value="Unassembled WGS sequence"/>
</dbReference>
<dbReference type="SMART" id="SM00862">
    <property type="entry name" value="Trans_reg_C"/>
    <property type="match status" value="1"/>
</dbReference>
<dbReference type="Gene3D" id="3.40.50.2300">
    <property type="match status" value="1"/>
</dbReference>
<evidence type="ECO:0000256" key="4">
    <source>
        <dbReference type="ARBA" id="ARBA00023015"/>
    </source>
</evidence>
<evidence type="ECO:0000256" key="9">
    <source>
        <dbReference type="PROSITE-ProRule" id="PRU01091"/>
    </source>
</evidence>
<dbReference type="SMART" id="SM00448">
    <property type="entry name" value="REC"/>
    <property type="match status" value="1"/>
</dbReference>
<dbReference type="AlphaFoldDB" id="A0A9D2M420"/>
<protein>
    <recommendedName>
        <fullName evidence="1">Stage 0 sporulation protein A homolog</fullName>
    </recommendedName>
</protein>
<dbReference type="PANTHER" id="PTHR48111">
    <property type="entry name" value="REGULATOR OF RPOS"/>
    <property type="match status" value="1"/>
</dbReference>
<keyword evidence="3" id="KW-0902">Two-component regulatory system</keyword>
<keyword evidence="6" id="KW-0804">Transcription</keyword>
<reference evidence="12" key="2">
    <citation type="submission" date="2021-04" db="EMBL/GenBank/DDBJ databases">
        <authorList>
            <person name="Gilroy R."/>
        </authorList>
    </citation>
    <scope>NUCLEOTIDE SEQUENCE</scope>
    <source>
        <strain evidence="12">ChiBcec8-13705</strain>
    </source>
</reference>
<dbReference type="InterPro" id="IPR001867">
    <property type="entry name" value="OmpR/PhoB-type_DNA-bd"/>
</dbReference>
<evidence type="ECO:0000256" key="8">
    <source>
        <dbReference type="PROSITE-ProRule" id="PRU00169"/>
    </source>
</evidence>
<dbReference type="Gene3D" id="6.10.250.690">
    <property type="match status" value="1"/>
</dbReference>
<evidence type="ECO:0000256" key="1">
    <source>
        <dbReference type="ARBA" id="ARBA00018672"/>
    </source>
</evidence>
<evidence type="ECO:0000259" key="10">
    <source>
        <dbReference type="PROSITE" id="PS50110"/>
    </source>
</evidence>
<dbReference type="GO" id="GO:0005829">
    <property type="term" value="C:cytosol"/>
    <property type="evidence" value="ECO:0007669"/>
    <property type="project" value="TreeGrafter"/>
</dbReference>
<dbReference type="PANTHER" id="PTHR48111:SF1">
    <property type="entry name" value="TWO-COMPONENT RESPONSE REGULATOR ORR33"/>
    <property type="match status" value="1"/>
</dbReference>
<sequence>MKILWVEDDAVIAGAVADFLAGKGCAVTHCPTLAAAQQAIQAASPELVLLDWNLPDGAGADFCRALRSRFPALPLLLLTVRSDTADVLAGFACGADDYVTKPFELEILYSRIEALWRRCGHRDNAGSLLQCGGIALDEARQLVTLQGQEVRLGYLEYRLLALLMQNKGRTLTRQQLLSALWDQNGRFVNDNTLTVTMKRLREKLGQPACLKTIRSFGYRLEEDTP</sequence>
<feature type="domain" description="OmpR/PhoB-type" evidence="11">
    <location>
        <begin position="126"/>
        <end position="222"/>
    </location>
</feature>
<proteinExistence type="predicted"/>
<organism evidence="12 13">
    <name type="scientific">Candidatus Gemmiger avicola</name>
    <dbReference type="NCBI Taxonomy" id="2838605"/>
    <lineage>
        <taxon>Bacteria</taxon>
        <taxon>Bacillati</taxon>
        <taxon>Bacillota</taxon>
        <taxon>Clostridia</taxon>
        <taxon>Eubacteriales</taxon>
        <taxon>Gemmiger</taxon>
    </lineage>
</organism>
<evidence type="ECO:0000256" key="5">
    <source>
        <dbReference type="ARBA" id="ARBA00023125"/>
    </source>
</evidence>
<dbReference type="GO" id="GO:0006355">
    <property type="term" value="P:regulation of DNA-templated transcription"/>
    <property type="evidence" value="ECO:0007669"/>
    <property type="project" value="InterPro"/>
</dbReference>
<evidence type="ECO:0000256" key="6">
    <source>
        <dbReference type="ARBA" id="ARBA00023163"/>
    </source>
</evidence>
<evidence type="ECO:0000313" key="12">
    <source>
        <dbReference type="EMBL" id="HJB41085.1"/>
    </source>
</evidence>
<keyword evidence="4" id="KW-0805">Transcription regulation</keyword>
<gene>
    <name evidence="12" type="ORF">H9945_01135</name>
</gene>
<evidence type="ECO:0000256" key="2">
    <source>
        <dbReference type="ARBA" id="ARBA00022553"/>
    </source>
</evidence>
<feature type="modified residue" description="4-aspartylphosphate" evidence="8">
    <location>
        <position position="51"/>
    </location>
</feature>
<feature type="DNA-binding region" description="OmpR/PhoB-type" evidence="9">
    <location>
        <begin position="126"/>
        <end position="222"/>
    </location>
</feature>
<comment type="function">
    <text evidence="7">May play the central regulatory role in sporulation. It may be an element of the effector pathway responsible for the activation of sporulation genes in response to nutritional stress. Spo0A may act in concert with spo0H (a sigma factor) to control the expression of some genes that are critical to the sporulation process.</text>
</comment>
<dbReference type="GO" id="GO:0000156">
    <property type="term" value="F:phosphorelay response regulator activity"/>
    <property type="evidence" value="ECO:0007669"/>
    <property type="project" value="TreeGrafter"/>
</dbReference>
<dbReference type="InterPro" id="IPR011006">
    <property type="entry name" value="CheY-like_superfamily"/>
</dbReference>
<dbReference type="InterPro" id="IPR039420">
    <property type="entry name" value="WalR-like"/>
</dbReference>
<dbReference type="InterPro" id="IPR036388">
    <property type="entry name" value="WH-like_DNA-bd_sf"/>
</dbReference>
<dbReference type="EMBL" id="DWYG01000012">
    <property type="protein sequence ID" value="HJB41085.1"/>
    <property type="molecule type" value="Genomic_DNA"/>
</dbReference>
<keyword evidence="5 9" id="KW-0238">DNA-binding</keyword>
<dbReference type="Pfam" id="PF00072">
    <property type="entry name" value="Response_reg"/>
    <property type="match status" value="1"/>
</dbReference>
<dbReference type="CDD" id="cd00383">
    <property type="entry name" value="trans_reg_C"/>
    <property type="match status" value="1"/>
</dbReference>
<reference evidence="12" key="1">
    <citation type="journal article" date="2021" name="PeerJ">
        <title>Extensive microbial diversity within the chicken gut microbiome revealed by metagenomics and culture.</title>
        <authorList>
            <person name="Gilroy R."/>
            <person name="Ravi A."/>
            <person name="Getino M."/>
            <person name="Pursley I."/>
            <person name="Horton D.L."/>
            <person name="Alikhan N.F."/>
            <person name="Baker D."/>
            <person name="Gharbi K."/>
            <person name="Hall N."/>
            <person name="Watson M."/>
            <person name="Adriaenssens E.M."/>
            <person name="Foster-Nyarko E."/>
            <person name="Jarju S."/>
            <person name="Secka A."/>
            <person name="Antonio M."/>
            <person name="Oren A."/>
            <person name="Chaudhuri R.R."/>
            <person name="La Ragione R."/>
            <person name="Hildebrand F."/>
            <person name="Pallen M.J."/>
        </authorList>
    </citation>
    <scope>NUCLEOTIDE SEQUENCE</scope>
    <source>
        <strain evidence="12">ChiBcec8-13705</strain>
    </source>
</reference>
<dbReference type="PROSITE" id="PS51755">
    <property type="entry name" value="OMPR_PHOB"/>
    <property type="match status" value="1"/>
</dbReference>
<feature type="domain" description="Response regulatory" evidence="10">
    <location>
        <begin position="2"/>
        <end position="116"/>
    </location>
</feature>
<comment type="caution">
    <text evidence="12">The sequence shown here is derived from an EMBL/GenBank/DDBJ whole genome shotgun (WGS) entry which is preliminary data.</text>
</comment>
<name>A0A9D2M420_9FIRM</name>
<dbReference type="PROSITE" id="PS50110">
    <property type="entry name" value="RESPONSE_REGULATORY"/>
    <property type="match status" value="1"/>
</dbReference>
<evidence type="ECO:0000256" key="7">
    <source>
        <dbReference type="ARBA" id="ARBA00024867"/>
    </source>
</evidence>
<evidence type="ECO:0000259" key="11">
    <source>
        <dbReference type="PROSITE" id="PS51755"/>
    </source>
</evidence>
<dbReference type="GO" id="GO:0000976">
    <property type="term" value="F:transcription cis-regulatory region binding"/>
    <property type="evidence" value="ECO:0007669"/>
    <property type="project" value="TreeGrafter"/>
</dbReference>
<dbReference type="Pfam" id="PF00486">
    <property type="entry name" value="Trans_reg_C"/>
    <property type="match status" value="1"/>
</dbReference>